<proteinExistence type="predicted"/>
<dbReference type="InterPro" id="IPR029058">
    <property type="entry name" value="AB_hydrolase_fold"/>
</dbReference>
<keyword evidence="1 5" id="KW-0378">Hydrolase</keyword>
<accession>A0A1B2DXY3</accession>
<dbReference type="EMBL" id="CP016809">
    <property type="protein sequence ID" value="ANY72551.1"/>
    <property type="molecule type" value="Genomic_DNA"/>
</dbReference>
<protein>
    <submittedName>
        <fullName evidence="5">Acetylhydrolase</fullName>
    </submittedName>
</protein>
<dbReference type="Gene3D" id="3.40.50.1820">
    <property type="entry name" value="alpha/beta hydrolase"/>
    <property type="match status" value="1"/>
</dbReference>
<dbReference type="PANTHER" id="PTHR10272">
    <property type="entry name" value="PLATELET-ACTIVATING FACTOR ACETYLHYDROLASE"/>
    <property type="match status" value="1"/>
</dbReference>
<keyword evidence="3" id="KW-0443">Lipid metabolism</keyword>
<evidence type="ECO:0000256" key="1">
    <source>
        <dbReference type="ARBA" id="ARBA00022801"/>
    </source>
</evidence>
<dbReference type="AlphaFoldDB" id="A0A1B2DXY3"/>
<dbReference type="PANTHER" id="PTHR10272:SF0">
    <property type="entry name" value="PLATELET-ACTIVATING FACTOR ACETYLHYDROLASE"/>
    <property type="match status" value="1"/>
</dbReference>
<feature type="transmembrane region" description="Helical" evidence="4">
    <location>
        <begin position="6"/>
        <end position="23"/>
    </location>
</feature>
<keyword evidence="4" id="KW-1133">Transmembrane helix</keyword>
<evidence type="ECO:0000256" key="4">
    <source>
        <dbReference type="SAM" id="Phobius"/>
    </source>
</evidence>
<dbReference type="SUPFAM" id="SSF53474">
    <property type="entry name" value="alpha/beta-Hydrolases"/>
    <property type="match status" value="1"/>
</dbReference>
<dbReference type="Pfam" id="PF03403">
    <property type="entry name" value="PAF-AH_p_II"/>
    <property type="match status" value="2"/>
</dbReference>
<feature type="transmembrane region" description="Helical" evidence="4">
    <location>
        <begin position="103"/>
        <end position="126"/>
    </location>
</feature>
<gene>
    <name evidence="5" type="ORF">BBD41_08125</name>
</gene>
<dbReference type="GO" id="GO:0003847">
    <property type="term" value="F:1-alkyl-2-acetylglycerophosphocholine esterase activity"/>
    <property type="evidence" value="ECO:0007669"/>
    <property type="project" value="TreeGrafter"/>
</dbReference>
<dbReference type="RefSeq" id="WP_099477223.1">
    <property type="nucleotide sequence ID" value="NZ_CP016809.1"/>
</dbReference>
<feature type="transmembrane region" description="Helical" evidence="4">
    <location>
        <begin position="56"/>
        <end position="75"/>
    </location>
</feature>
<name>A0A1B2DXY3_9BACL</name>
<feature type="transmembrane region" description="Helical" evidence="4">
    <location>
        <begin position="30"/>
        <end position="50"/>
    </location>
</feature>
<organism evidence="5">
    <name type="scientific">Paenibacillus ihbetae</name>
    <dbReference type="NCBI Taxonomy" id="1870820"/>
    <lineage>
        <taxon>Bacteria</taxon>
        <taxon>Bacillati</taxon>
        <taxon>Bacillota</taxon>
        <taxon>Bacilli</taxon>
        <taxon>Bacillales</taxon>
        <taxon>Paenibacillaceae</taxon>
        <taxon>Paenibacillus</taxon>
    </lineage>
</organism>
<dbReference type="KEGG" id="pib:BBD41_08125"/>
<evidence type="ECO:0000256" key="2">
    <source>
        <dbReference type="ARBA" id="ARBA00022963"/>
    </source>
</evidence>
<dbReference type="GO" id="GO:0016042">
    <property type="term" value="P:lipid catabolic process"/>
    <property type="evidence" value="ECO:0007669"/>
    <property type="project" value="UniProtKB-KW"/>
</dbReference>
<keyword evidence="4" id="KW-0812">Transmembrane</keyword>
<keyword evidence="4" id="KW-0472">Membrane</keyword>
<reference evidence="5" key="1">
    <citation type="submission" date="2016-08" db="EMBL/GenBank/DDBJ databases">
        <title>Complete Genome Seqeunce of Paenibacillus sp. nov. IHBB 9852 from high altitute lake of Indian trans-Himalayas.</title>
        <authorList>
            <person name="Kiran S."/>
            <person name="Swarnkar M.K."/>
            <person name="Rana A."/>
            <person name="Tewari R."/>
            <person name="Gulati A."/>
        </authorList>
    </citation>
    <scope>NUCLEOTIDE SEQUENCE [LARGE SCALE GENOMIC DNA]</scope>
    <source>
        <strain evidence="5">IHBB 9852</strain>
    </source>
</reference>
<sequence>MRTLETALWITNLAIVIGCVMLSRKRRRPVSFCTSATALTAALSIAQIFAEGYRWQMLPVYAASLAAGGMALYHAGTSRKKARKAASDMSGNPRPRLRGFKRLMIALVLCLYVILSAALPSLLPVFTFAEPQGPYKVGTTTMMLEDERREEAATEDRTDRRRLMIQIWYPAEAGTGSGRAPYIEHLPTVLEGLRQSISMPPFLLSQLKYVQPHAMQDAEISRDQERYPVLLFSHGLSGFRNQNTFQVTELASRGYIVVGIDHAYDAAAVVFPDRTAMLKLGNLSGFDAYEDKSRLWVEDAKFVLDELERMSGPAASGFLSGRLDLGKIGMFGHSFGGATAAQMLLADSRVKAALNMDGTLYGQPVPEDGFGKPYMQMNAELSIDRAVFEQSLDRAMASSGRSREDYEQFWAESVERRSRAESGEAHTIVFAHANHMSFTDFYLFSPLLPPKGAEPRQMHSSINALSAAFFDHYVKGDPGASVEKAAHSLPGLIQP</sequence>
<keyword evidence="2" id="KW-0442">Lipid degradation</keyword>
<evidence type="ECO:0000256" key="3">
    <source>
        <dbReference type="ARBA" id="ARBA00023098"/>
    </source>
</evidence>
<dbReference type="PROSITE" id="PS51257">
    <property type="entry name" value="PROKAR_LIPOPROTEIN"/>
    <property type="match status" value="1"/>
</dbReference>
<evidence type="ECO:0000313" key="5">
    <source>
        <dbReference type="EMBL" id="ANY72551.1"/>
    </source>
</evidence>